<proteinExistence type="predicted"/>
<evidence type="ECO:0000313" key="2">
    <source>
        <dbReference type="EMBL" id="CAL4133697.1"/>
    </source>
</evidence>
<dbReference type="Proteomes" id="UP001497623">
    <property type="component" value="Unassembled WGS sequence"/>
</dbReference>
<feature type="transmembrane region" description="Helical" evidence="1">
    <location>
        <begin position="99"/>
        <end position="121"/>
    </location>
</feature>
<reference evidence="2 3" key="1">
    <citation type="submission" date="2024-05" db="EMBL/GenBank/DDBJ databases">
        <authorList>
            <person name="Wallberg A."/>
        </authorList>
    </citation>
    <scope>NUCLEOTIDE SEQUENCE [LARGE SCALE GENOMIC DNA]</scope>
</reference>
<dbReference type="EMBL" id="CAXKWB010028384">
    <property type="protein sequence ID" value="CAL4133697.1"/>
    <property type="molecule type" value="Genomic_DNA"/>
</dbReference>
<comment type="caution">
    <text evidence="2">The sequence shown here is derived from an EMBL/GenBank/DDBJ whole genome shotgun (WGS) entry which is preliminary data.</text>
</comment>
<dbReference type="AlphaFoldDB" id="A0AAV2RQ53"/>
<feature type="transmembrane region" description="Helical" evidence="1">
    <location>
        <begin position="64"/>
        <end position="87"/>
    </location>
</feature>
<evidence type="ECO:0000256" key="1">
    <source>
        <dbReference type="SAM" id="Phobius"/>
    </source>
</evidence>
<evidence type="ECO:0000313" key="3">
    <source>
        <dbReference type="Proteomes" id="UP001497623"/>
    </source>
</evidence>
<accession>A0AAV2RQ53</accession>
<keyword evidence="3" id="KW-1185">Reference proteome</keyword>
<keyword evidence="1" id="KW-0812">Transmembrane</keyword>
<sequence>MHSFIKVPVVSTFFGYCNLKAGSYVISVLSVVASILDICCRIKILYEFDMNKGDDKKLQEQQWIVNVVLLLLFVVQLIIALLLIYGIRTEKKKYVMTWVGVQVAFMPLNVLDLMTILKIFMHLDMPMFVILLGELAFVVFGLYCIIVVRSYAIKGFNYEIAGTTIA</sequence>
<feature type="transmembrane region" description="Helical" evidence="1">
    <location>
        <begin position="127"/>
        <end position="148"/>
    </location>
</feature>
<protein>
    <submittedName>
        <fullName evidence="2">Uncharacterized protein</fullName>
    </submittedName>
</protein>
<gene>
    <name evidence="2" type="ORF">MNOR_LOCUS27263</name>
</gene>
<keyword evidence="1" id="KW-1133">Transmembrane helix</keyword>
<keyword evidence="1" id="KW-0472">Membrane</keyword>
<feature type="transmembrane region" description="Helical" evidence="1">
    <location>
        <begin position="21"/>
        <end position="44"/>
    </location>
</feature>
<name>A0AAV2RQ53_MEGNR</name>
<organism evidence="2 3">
    <name type="scientific">Meganyctiphanes norvegica</name>
    <name type="common">Northern krill</name>
    <name type="synonym">Thysanopoda norvegica</name>
    <dbReference type="NCBI Taxonomy" id="48144"/>
    <lineage>
        <taxon>Eukaryota</taxon>
        <taxon>Metazoa</taxon>
        <taxon>Ecdysozoa</taxon>
        <taxon>Arthropoda</taxon>
        <taxon>Crustacea</taxon>
        <taxon>Multicrustacea</taxon>
        <taxon>Malacostraca</taxon>
        <taxon>Eumalacostraca</taxon>
        <taxon>Eucarida</taxon>
        <taxon>Euphausiacea</taxon>
        <taxon>Euphausiidae</taxon>
        <taxon>Meganyctiphanes</taxon>
    </lineage>
</organism>